<keyword evidence="3" id="KW-1185">Reference proteome</keyword>
<proteinExistence type="predicted"/>
<evidence type="ECO:0000313" key="3">
    <source>
        <dbReference type="Proteomes" id="UP000494330"/>
    </source>
</evidence>
<accession>A0A6J5F5J5</accession>
<evidence type="ECO:0000313" key="2">
    <source>
        <dbReference type="EMBL" id="VWB46832.1"/>
    </source>
</evidence>
<dbReference type="Proteomes" id="UP000494330">
    <property type="component" value="Unassembled WGS sequence"/>
</dbReference>
<protein>
    <recommendedName>
        <fullName evidence="4">Lipoprotein</fullName>
    </recommendedName>
</protein>
<feature type="signal peptide" evidence="1">
    <location>
        <begin position="1"/>
        <end position="27"/>
    </location>
</feature>
<name>A0A6J5F5J5_9BURK</name>
<evidence type="ECO:0000256" key="1">
    <source>
        <dbReference type="SAM" id="SignalP"/>
    </source>
</evidence>
<sequence length="217" mass="23971">MMLSRAVNALRFLVCCAVLARASCLYAAEIPEEVQLLVKSKTDAQHTLMPPIINADPAMPGTYVYFLENTGNEPGYSKDNRPYMIDAHLLFADAAHHWHDVPFDRYLEDGGIPQIASVFFANADHDPKDKELVVLVQTPQRHYDYGGDFYDGYIYKLTGSASTGAVFVGLQSDASEPFIGQCECGFRDGRVEHARYADAASIRKALAAKYGNRAAAR</sequence>
<dbReference type="EMBL" id="CABVQD010000005">
    <property type="protein sequence ID" value="VWB46832.1"/>
    <property type="molecule type" value="Genomic_DNA"/>
</dbReference>
<feature type="chain" id="PRO_5044425807" description="Lipoprotein" evidence="1">
    <location>
        <begin position="28"/>
        <end position="217"/>
    </location>
</feature>
<reference evidence="2 3" key="1">
    <citation type="submission" date="2019-09" db="EMBL/GenBank/DDBJ databases">
        <authorList>
            <person name="Depoorter E."/>
        </authorList>
    </citation>
    <scope>NUCLEOTIDE SEQUENCE [LARGE SCALE GENOMIC DNA]</scope>
    <source>
        <strain evidence="2">LMG 30113</strain>
    </source>
</reference>
<dbReference type="RefSeq" id="WP_152603165.1">
    <property type="nucleotide sequence ID" value="NZ_CABVQD010000005.1"/>
</dbReference>
<gene>
    <name evidence="2" type="ORF">BPA30113_01990</name>
</gene>
<organism evidence="2 3">
    <name type="scientific">Burkholderia paludis</name>
    <dbReference type="NCBI Taxonomy" id="1506587"/>
    <lineage>
        <taxon>Bacteria</taxon>
        <taxon>Pseudomonadati</taxon>
        <taxon>Pseudomonadota</taxon>
        <taxon>Betaproteobacteria</taxon>
        <taxon>Burkholderiales</taxon>
        <taxon>Burkholderiaceae</taxon>
        <taxon>Burkholderia</taxon>
        <taxon>Burkholderia cepacia complex</taxon>
    </lineage>
</organism>
<keyword evidence="1" id="KW-0732">Signal</keyword>
<evidence type="ECO:0008006" key="4">
    <source>
        <dbReference type="Google" id="ProtNLM"/>
    </source>
</evidence>
<dbReference type="AlphaFoldDB" id="A0A6J5F5J5"/>